<proteinExistence type="predicted"/>
<evidence type="ECO:0000313" key="1">
    <source>
        <dbReference type="EMBL" id="MBW62966.1"/>
    </source>
</evidence>
<name>A0A2M4CC99_9DIPT</name>
<accession>A0A2M4CC99</accession>
<protein>
    <submittedName>
        <fullName evidence="1">Putative secreted protein</fullName>
    </submittedName>
</protein>
<reference evidence="1" key="1">
    <citation type="submission" date="2018-01" db="EMBL/GenBank/DDBJ databases">
        <title>An insight into the sialome of Amazonian anophelines.</title>
        <authorList>
            <person name="Ribeiro J.M."/>
            <person name="Scarpassa V."/>
            <person name="Calvo E."/>
        </authorList>
    </citation>
    <scope>NUCLEOTIDE SEQUENCE</scope>
    <source>
        <tissue evidence="1">Salivary glands</tissue>
    </source>
</reference>
<sequence>MRWGMLAVAAVDALSSGHDSSPGSSAHRMMHPIRPFGGVDLTARFPAPVPASPVLMLRLWDHRSQRMFRCSIAHRPV</sequence>
<organism evidence="1">
    <name type="scientific">Anopheles marajoara</name>
    <dbReference type="NCBI Taxonomy" id="58244"/>
    <lineage>
        <taxon>Eukaryota</taxon>
        <taxon>Metazoa</taxon>
        <taxon>Ecdysozoa</taxon>
        <taxon>Arthropoda</taxon>
        <taxon>Hexapoda</taxon>
        <taxon>Insecta</taxon>
        <taxon>Pterygota</taxon>
        <taxon>Neoptera</taxon>
        <taxon>Endopterygota</taxon>
        <taxon>Diptera</taxon>
        <taxon>Nematocera</taxon>
        <taxon>Culicoidea</taxon>
        <taxon>Culicidae</taxon>
        <taxon>Anophelinae</taxon>
        <taxon>Anopheles</taxon>
    </lineage>
</organism>
<dbReference type="EMBL" id="GGFJ01013825">
    <property type="protein sequence ID" value="MBW62966.1"/>
    <property type="molecule type" value="Transcribed_RNA"/>
</dbReference>
<dbReference type="AlphaFoldDB" id="A0A2M4CC99"/>